<comment type="subunit">
    <text evidence="12">Monomer and homodimer.</text>
</comment>
<dbReference type="SFLD" id="SFLDG01067">
    <property type="entry name" value="SPASM/twitch_domain_containing"/>
    <property type="match status" value="1"/>
</dbReference>
<dbReference type="EMBL" id="FNOU01000011">
    <property type="protein sequence ID" value="SDX92806.1"/>
    <property type="molecule type" value="Genomic_DNA"/>
</dbReference>
<dbReference type="CDD" id="cd01335">
    <property type="entry name" value="Radical_SAM"/>
    <property type="match status" value="1"/>
</dbReference>
<feature type="binding site" evidence="12">
    <location>
        <position position="187"/>
    </location>
    <ligand>
        <name>S-adenosyl-L-methionine</name>
        <dbReference type="ChEBI" id="CHEBI:59789"/>
    </ligand>
</feature>
<dbReference type="GO" id="GO:0046872">
    <property type="term" value="F:metal ion binding"/>
    <property type="evidence" value="ECO:0007669"/>
    <property type="project" value="UniProtKB-KW"/>
</dbReference>
<dbReference type="InterPro" id="IPR000385">
    <property type="entry name" value="MoaA_NifB_PqqE_Fe-S-bd_CS"/>
</dbReference>
<keyword evidence="3 12" id="KW-0949">S-adenosyl-L-methionine</keyword>
<dbReference type="SUPFAM" id="SSF102114">
    <property type="entry name" value="Radical SAM enzymes"/>
    <property type="match status" value="1"/>
</dbReference>
<name>A0A1H3FP86_EUBBA</name>
<dbReference type="InterPro" id="IPR050105">
    <property type="entry name" value="MoCo_biosynth_MoaA/MoaC"/>
</dbReference>
<evidence type="ECO:0000256" key="2">
    <source>
        <dbReference type="ARBA" id="ARBA00022485"/>
    </source>
</evidence>
<evidence type="ECO:0000259" key="13">
    <source>
        <dbReference type="PROSITE" id="PS51918"/>
    </source>
</evidence>
<keyword evidence="10 12" id="KW-0456">Lyase</keyword>
<feature type="binding site" evidence="12">
    <location>
        <position position="249"/>
    </location>
    <ligand>
        <name>[4Fe-4S] cluster</name>
        <dbReference type="ChEBI" id="CHEBI:49883"/>
        <label>2</label>
        <note>4Fe-4S-substrate</note>
    </ligand>
</feature>
<evidence type="ECO:0000256" key="3">
    <source>
        <dbReference type="ARBA" id="ARBA00022691"/>
    </source>
</evidence>
<dbReference type="SFLD" id="SFLDG01383">
    <property type="entry name" value="cyclic_pyranopterin_phosphate"/>
    <property type="match status" value="1"/>
</dbReference>
<comment type="function">
    <text evidence="12">Catalyzes the cyclization of GTP to (8S)-3',8-cyclo-7,8-dihydroguanosine 5'-triphosphate.</text>
</comment>
<dbReference type="GO" id="GO:0061798">
    <property type="term" value="F:GTP 3',8'-cyclase activity"/>
    <property type="evidence" value="ECO:0007669"/>
    <property type="project" value="UniProtKB-UniRule"/>
</dbReference>
<feature type="binding site" evidence="12">
    <location>
        <position position="13"/>
    </location>
    <ligand>
        <name>GTP</name>
        <dbReference type="ChEBI" id="CHEBI:37565"/>
    </ligand>
</feature>
<evidence type="ECO:0000256" key="5">
    <source>
        <dbReference type="ARBA" id="ARBA00022741"/>
    </source>
</evidence>
<feature type="binding site" evidence="12">
    <location>
        <position position="266"/>
    </location>
    <ligand>
        <name>[4Fe-4S] cluster</name>
        <dbReference type="ChEBI" id="CHEBI:49883"/>
        <label>2</label>
        <note>4Fe-4S-substrate</note>
    </ligand>
</feature>
<accession>A0A1H3FP86</accession>
<evidence type="ECO:0000256" key="10">
    <source>
        <dbReference type="ARBA" id="ARBA00023239"/>
    </source>
</evidence>
<keyword evidence="5 12" id="KW-0547">Nucleotide-binding</keyword>
<dbReference type="EC" id="4.1.99.22" evidence="1 12"/>
<evidence type="ECO:0000256" key="4">
    <source>
        <dbReference type="ARBA" id="ARBA00022723"/>
    </source>
</evidence>
<evidence type="ECO:0000256" key="8">
    <source>
        <dbReference type="ARBA" id="ARBA00023134"/>
    </source>
</evidence>
<dbReference type="SMART" id="SM00729">
    <property type="entry name" value="Elp3"/>
    <property type="match status" value="1"/>
</dbReference>
<dbReference type="HAMAP" id="MF_01225_B">
    <property type="entry name" value="MoaA_B"/>
    <property type="match status" value="1"/>
</dbReference>
<evidence type="ECO:0000313" key="14">
    <source>
        <dbReference type="EMBL" id="SDX92806.1"/>
    </source>
</evidence>
<dbReference type="CDD" id="cd21117">
    <property type="entry name" value="Twitch_MoaA"/>
    <property type="match status" value="1"/>
</dbReference>
<dbReference type="InterPro" id="IPR010505">
    <property type="entry name" value="MoaA_twitch"/>
</dbReference>
<feature type="binding site" evidence="12">
    <location>
        <begin position="254"/>
        <end position="256"/>
    </location>
    <ligand>
        <name>GTP</name>
        <dbReference type="ChEBI" id="CHEBI:37565"/>
    </ligand>
</feature>
<proteinExistence type="inferred from homology"/>
<dbReference type="InterPro" id="IPR006638">
    <property type="entry name" value="Elp3/MiaA/NifB-like_rSAM"/>
</dbReference>
<keyword evidence="8 12" id="KW-0342">GTP-binding</keyword>
<dbReference type="GO" id="GO:0005525">
    <property type="term" value="F:GTP binding"/>
    <property type="evidence" value="ECO:0007669"/>
    <property type="project" value="UniProtKB-UniRule"/>
</dbReference>
<feature type="binding site" evidence="12">
    <location>
        <position position="67"/>
    </location>
    <ligand>
        <name>S-adenosyl-L-methionine</name>
        <dbReference type="ChEBI" id="CHEBI:59789"/>
    </ligand>
</feature>
<feature type="domain" description="Radical SAM core" evidence="13">
    <location>
        <begin position="4"/>
        <end position="225"/>
    </location>
</feature>
<dbReference type="UniPathway" id="UPA00344"/>
<feature type="binding site" evidence="12">
    <location>
        <position position="252"/>
    </location>
    <ligand>
        <name>[4Fe-4S] cluster</name>
        <dbReference type="ChEBI" id="CHEBI:49883"/>
        <label>2</label>
        <note>4Fe-4S-substrate</note>
    </ligand>
</feature>
<dbReference type="InterPro" id="IPR058240">
    <property type="entry name" value="rSAM_sf"/>
</dbReference>
<evidence type="ECO:0000256" key="7">
    <source>
        <dbReference type="ARBA" id="ARBA00023014"/>
    </source>
</evidence>
<comment type="cofactor">
    <cofactor evidence="12">
        <name>[4Fe-4S] cluster</name>
        <dbReference type="ChEBI" id="CHEBI:49883"/>
    </cofactor>
    <text evidence="12">Binds 2 [4Fe-4S] clusters. Binds 1 [4Fe-4S] cluster coordinated with 3 cysteines and an exchangeable S-adenosyl-L-methionine and 1 [4Fe-4S] cluster coordinated with 3 cysteines and the GTP-derived substrate.</text>
</comment>
<keyword evidence="4 12" id="KW-0479">Metal-binding</keyword>
<comment type="caution">
    <text evidence="12">Lacks conserved residue(s) required for the propagation of feature annotation.</text>
</comment>
<dbReference type="PROSITE" id="PS51918">
    <property type="entry name" value="RADICAL_SAM"/>
    <property type="match status" value="1"/>
</dbReference>
<dbReference type="InterPro" id="IPR013785">
    <property type="entry name" value="Aldolase_TIM"/>
</dbReference>
<dbReference type="OrthoDB" id="9763993at2"/>
<dbReference type="GO" id="GO:0051539">
    <property type="term" value="F:4 iron, 4 sulfur cluster binding"/>
    <property type="evidence" value="ECO:0007669"/>
    <property type="project" value="UniProtKB-UniRule"/>
</dbReference>
<dbReference type="PANTHER" id="PTHR22960">
    <property type="entry name" value="MOLYBDOPTERIN COFACTOR SYNTHESIS PROTEIN A"/>
    <property type="match status" value="1"/>
</dbReference>
<feature type="binding site" evidence="12">
    <location>
        <position position="94"/>
    </location>
    <ligand>
        <name>GTP</name>
        <dbReference type="ChEBI" id="CHEBI:37565"/>
    </ligand>
</feature>
<evidence type="ECO:0000256" key="11">
    <source>
        <dbReference type="ARBA" id="ARBA00048697"/>
    </source>
</evidence>
<comment type="catalytic activity">
    <reaction evidence="11 12">
        <text>GTP + AH2 + S-adenosyl-L-methionine = (8S)-3',8-cyclo-7,8-dihydroguanosine 5'-triphosphate + 5'-deoxyadenosine + L-methionine + A + H(+)</text>
        <dbReference type="Rhea" id="RHEA:49576"/>
        <dbReference type="ChEBI" id="CHEBI:13193"/>
        <dbReference type="ChEBI" id="CHEBI:15378"/>
        <dbReference type="ChEBI" id="CHEBI:17319"/>
        <dbReference type="ChEBI" id="CHEBI:17499"/>
        <dbReference type="ChEBI" id="CHEBI:37565"/>
        <dbReference type="ChEBI" id="CHEBI:57844"/>
        <dbReference type="ChEBI" id="CHEBI:59789"/>
        <dbReference type="ChEBI" id="CHEBI:131766"/>
        <dbReference type="EC" id="4.1.99.22"/>
    </reaction>
</comment>
<dbReference type="SFLD" id="SFLDS00029">
    <property type="entry name" value="Radical_SAM"/>
    <property type="match status" value="1"/>
</dbReference>
<dbReference type="AlphaFoldDB" id="A0A1H3FP86"/>
<keyword evidence="2 12" id="KW-0004">4Fe-4S</keyword>
<dbReference type="RefSeq" id="WP_090245231.1">
    <property type="nucleotide sequence ID" value="NZ_FNOU01000011.1"/>
</dbReference>
<dbReference type="PANTHER" id="PTHR22960:SF0">
    <property type="entry name" value="MOLYBDENUM COFACTOR BIOSYNTHESIS PROTEIN 1"/>
    <property type="match status" value="1"/>
</dbReference>
<feature type="binding site" evidence="12">
    <location>
        <position position="24"/>
    </location>
    <ligand>
        <name>[4Fe-4S] cluster</name>
        <dbReference type="ChEBI" id="CHEBI:49883"/>
        <label>1</label>
        <note>4Fe-4S-S-AdoMet</note>
    </ligand>
</feature>
<feature type="binding site" evidence="12">
    <location>
        <position position="118"/>
    </location>
    <ligand>
        <name>S-adenosyl-L-methionine</name>
        <dbReference type="ChEBI" id="CHEBI:59789"/>
    </ligand>
</feature>
<dbReference type="InterPro" id="IPR013483">
    <property type="entry name" value="MoaA"/>
</dbReference>
<feature type="binding site" evidence="12">
    <location>
        <position position="20"/>
    </location>
    <ligand>
        <name>[4Fe-4S] cluster</name>
        <dbReference type="ChEBI" id="CHEBI:49883"/>
        <label>1</label>
        <note>4Fe-4S-S-AdoMet</note>
    </ligand>
</feature>
<reference evidence="15" key="1">
    <citation type="submission" date="2016-10" db="EMBL/GenBank/DDBJ databases">
        <authorList>
            <person name="Varghese N."/>
            <person name="Submissions S."/>
        </authorList>
    </citation>
    <scope>NUCLEOTIDE SEQUENCE [LARGE SCALE GENOMIC DNA]</scope>
    <source>
        <strain evidence="15">VPI 5359</strain>
    </source>
</reference>
<dbReference type="STRING" id="1528.SAMN04488579_11132"/>
<feature type="binding site" evidence="12">
    <location>
        <position position="154"/>
    </location>
    <ligand>
        <name>GTP</name>
        <dbReference type="ChEBI" id="CHEBI:37565"/>
    </ligand>
</feature>
<evidence type="ECO:0000313" key="15">
    <source>
        <dbReference type="Proteomes" id="UP000199652"/>
    </source>
</evidence>
<dbReference type="Pfam" id="PF06463">
    <property type="entry name" value="Mob_synth_C"/>
    <property type="match status" value="1"/>
</dbReference>
<dbReference type="Pfam" id="PF04055">
    <property type="entry name" value="Radical_SAM"/>
    <property type="match status" value="1"/>
</dbReference>
<comment type="similarity">
    <text evidence="12">Belongs to the radical SAM superfamily. MoaA family.</text>
</comment>
<evidence type="ECO:0000256" key="9">
    <source>
        <dbReference type="ARBA" id="ARBA00023150"/>
    </source>
</evidence>
<dbReference type="PROSITE" id="PS01305">
    <property type="entry name" value="MOAA_NIFB_PQQE"/>
    <property type="match status" value="1"/>
</dbReference>
<evidence type="ECO:0000256" key="12">
    <source>
        <dbReference type="HAMAP-Rule" id="MF_01225"/>
    </source>
</evidence>
<gene>
    <name evidence="12" type="primary">moaA</name>
    <name evidence="14" type="ORF">SAMN04488579_11132</name>
</gene>
<dbReference type="InterPro" id="IPR040064">
    <property type="entry name" value="MoaA-like"/>
</dbReference>
<evidence type="ECO:0000256" key="6">
    <source>
        <dbReference type="ARBA" id="ARBA00023004"/>
    </source>
</evidence>
<keyword evidence="15" id="KW-1185">Reference proteome</keyword>
<dbReference type="Proteomes" id="UP000199652">
    <property type="component" value="Unassembled WGS sequence"/>
</dbReference>
<dbReference type="SFLD" id="SFLDG01386">
    <property type="entry name" value="main_SPASM_domain-containing"/>
    <property type="match status" value="1"/>
</dbReference>
<keyword evidence="9 12" id="KW-0501">Molybdenum cofactor biosynthesis</keyword>
<dbReference type="GO" id="GO:0061799">
    <property type="term" value="F:cyclic pyranopterin monophosphate synthase activity"/>
    <property type="evidence" value="ECO:0007669"/>
    <property type="project" value="TreeGrafter"/>
</dbReference>
<feature type="binding site" evidence="12">
    <location>
        <position position="26"/>
    </location>
    <ligand>
        <name>S-adenosyl-L-methionine</name>
        <dbReference type="ChEBI" id="CHEBI:59789"/>
    </ligand>
</feature>
<dbReference type="Gene3D" id="3.20.20.70">
    <property type="entry name" value="Aldolase class I"/>
    <property type="match status" value="1"/>
</dbReference>
<dbReference type="GO" id="GO:0006777">
    <property type="term" value="P:Mo-molybdopterin cofactor biosynthetic process"/>
    <property type="evidence" value="ECO:0007669"/>
    <property type="project" value="UniProtKB-UniRule"/>
</dbReference>
<feature type="binding site" evidence="12">
    <location>
        <position position="27"/>
    </location>
    <ligand>
        <name>[4Fe-4S] cluster</name>
        <dbReference type="ChEBI" id="CHEBI:49883"/>
        <label>1</label>
        <note>4Fe-4S-S-AdoMet</note>
    </ligand>
</feature>
<evidence type="ECO:0000256" key="1">
    <source>
        <dbReference type="ARBA" id="ARBA00012167"/>
    </source>
</evidence>
<dbReference type="NCBIfam" id="TIGR02666">
    <property type="entry name" value="moaA"/>
    <property type="match status" value="1"/>
</dbReference>
<dbReference type="GO" id="GO:1904047">
    <property type="term" value="F:S-adenosyl-L-methionine binding"/>
    <property type="evidence" value="ECO:0007669"/>
    <property type="project" value="UniProtKB-UniRule"/>
</dbReference>
<keyword evidence="7 12" id="KW-0411">Iron-sulfur</keyword>
<dbReference type="InterPro" id="IPR007197">
    <property type="entry name" value="rSAM"/>
</dbReference>
<keyword evidence="6 12" id="KW-0408">Iron</keyword>
<sequence>MKDQYGRHIDYMRLSITDRCDFRCVYCMPEDGVAPITHDEILTFDEILRICRSAVDLGITRFKVTGGEPLVRKGAVDLLARMKALPGVEQVTLTTNGYVLGQYVEALKALGIDGINISLDTLDRERFREITKRDGLDRVLQSLEKAVDAGIRVKTNTVLMPQNRKDWLGIADLARFWPVHVRYIEMMPIGMGRDYSGCTGDTVMAMLKEKHPNLTAVSEPLGNGPAQYFKIPGYLGRIGIISAVSHEFCQTCNRVRVTSDGILKLCLNRAGHVDLRKLLRDGGDDGALTQALATAILNKPLRHGFEIQGQEDEETRRMVGIGG</sequence>
<protein>
    <recommendedName>
        <fullName evidence="1 12">GTP 3',8-cyclase</fullName>
        <ecNumber evidence="1 12">4.1.99.22</ecNumber>
    </recommendedName>
    <alternativeName>
        <fullName evidence="12">Molybdenum cofactor biosynthesis protein A</fullName>
    </alternativeName>
</protein>
<organism evidence="14 15">
    <name type="scientific">Eubacterium barkeri</name>
    <name type="common">Clostridium barkeri</name>
    <dbReference type="NCBI Taxonomy" id="1528"/>
    <lineage>
        <taxon>Bacteria</taxon>
        <taxon>Bacillati</taxon>
        <taxon>Bacillota</taxon>
        <taxon>Clostridia</taxon>
        <taxon>Eubacteriales</taxon>
        <taxon>Eubacteriaceae</taxon>
        <taxon>Eubacterium</taxon>
    </lineage>
</organism>
<comment type="pathway">
    <text evidence="12">Cofactor biosynthesis; molybdopterin biosynthesis.</text>
</comment>